<dbReference type="PROSITE" id="PS51462">
    <property type="entry name" value="NUDIX"/>
    <property type="match status" value="1"/>
</dbReference>
<dbReference type="InterPro" id="IPR015797">
    <property type="entry name" value="NUDIX_hydrolase-like_dom_sf"/>
</dbReference>
<organism evidence="8 9">
    <name type="scientific">Colwellia chukchiensis</name>
    <dbReference type="NCBI Taxonomy" id="641665"/>
    <lineage>
        <taxon>Bacteria</taxon>
        <taxon>Pseudomonadati</taxon>
        <taxon>Pseudomonadota</taxon>
        <taxon>Gammaproteobacteria</taxon>
        <taxon>Alteromonadales</taxon>
        <taxon>Colwelliaceae</taxon>
        <taxon>Colwellia</taxon>
    </lineage>
</organism>
<evidence type="ECO:0000313" key="8">
    <source>
        <dbReference type="EMBL" id="SEL74536.1"/>
    </source>
</evidence>
<reference evidence="9" key="1">
    <citation type="submission" date="2016-10" db="EMBL/GenBank/DDBJ databases">
        <authorList>
            <person name="Varghese N."/>
            <person name="Submissions S."/>
        </authorList>
    </citation>
    <scope>NUCLEOTIDE SEQUENCE [LARGE SCALE GENOMIC DNA]</scope>
    <source>
        <strain evidence="9">CGMCC 1.9127</strain>
    </source>
</reference>
<dbReference type="Gene3D" id="3.90.79.10">
    <property type="entry name" value="Nucleoside Triphosphate Pyrophosphohydrolase"/>
    <property type="match status" value="1"/>
</dbReference>
<evidence type="ECO:0000313" key="9">
    <source>
        <dbReference type="Proteomes" id="UP000199297"/>
    </source>
</evidence>
<feature type="domain" description="Nudix hydrolase" evidence="7">
    <location>
        <begin position="21"/>
        <end position="151"/>
    </location>
</feature>
<evidence type="ECO:0000256" key="1">
    <source>
        <dbReference type="ARBA" id="ARBA00001946"/>
    </source>
</evidence>
<evidence type="ECO:0000256" key="3">
    <source>
        <dbReference type="ARBA" id="ARBA00011245"/>
    </source>
</evidence>
<dbReference type="InterPro" id="IPR020084">
    <property type="entry name" value="NUDIX_hydrolase_CS"/>
</dbReference>
<dbReference type="EC" id="3.6.1.-" evidence="6"/>
<evidence type="ECO:0000256" key="4">
    <source>
        <dbReference type="ARBA" id="ARBA00015552"/>
    </source>
</evidence>
<protein>
    <recommendedName>
        <fullName evidence="4 6">Phosphatase NudJ</fullName>
        <ecNumber evidence="6">3.6.1.-</ecNumber>
    </recommendedName>
</protein>
<keyword evidence="9" id="KW-1185">Reference proteome</keyword>
<dbReference type="Proteomes" id="UP000199297">
    <property type="component" value="Unassembled WGS sequence"/>
</dbReference>
<sequence length="165" mass="18770">MTKQTWSQTSAIKEHGSQQFKPNTTVAAVVSYQDKFLLVEEIDAGKTVYNQPAGHLECHESLISAIERELNEETGLCLSPDHLCGIYYYYRPSLTLHYLRFCFVIELDDLLPTQPQDDEIIACHWFTLAQIKAKSAQLRSPLVLECIEDYLAGKKIPLSHLKSNL</sequence>
<dbReference type="Pfam" id="PF00293">
    <property type="entry name" value="NUDIX"/>
    <property type="match status" value="1"/>
</dbReference>
<comment type="similarity">
    <text evidence="2 6">Belongs to the Nudix hydrolase family. NudJ subfamily.</text>
</comment>
<dbReference type="STRING" id="641665.GCA_002104455_01573"/>
<dbReference type="AlphaFoldDB" id="A0A1H7SR05"/>
<keyword evidence="5 6" id="KW-0378">Hydrolase</keyword>
<dbReference type="SUPFAM" id="SSF55811">
    <property type="entry name" value="Nudix"/>
    <property type="match status" value="1"/>
</dbReference>
<dbReference type="GO" id="GO:0017110">
    <property type="term" value="F:nucleoside diphosphate phosphatase activity"/>
    <property type="evidence" value="ECO:0007669"/>
    <property type="project" value="InterPro"/>
</dbReference>
<dbReference type="GO" id="GO:0004787">
    <property type="term" value="F:thiamine diphosphate phosphatase activity"/>
    <property type="evidence" value="ECO:0007669"/>
    <property type="project" value="InterPro"/>
</dbReference>
<dbReference type="PROSITE" id="PS00893">
    <property type="entry name" value="NUDIX_BOX"/>
    <property type="match status" value="1"/>
</dbReference>
<proteinExistence type="inferred from homology"/>
<dbReference type="PANTHER" id="PTHR43222">
    <property type="entry name" value="NUDIX HYDROLASE 23"/>
    <property type="match status" value="1"/>
</dbReference>
<comment type="cofactor">
    <cofactor evidence="1 6">
        <name>Mg(2+)</name>
        <dbReference type="ChEBI" id="CHEBI:18420"/>
    </cofactor>
</comment>
<name>A0A1H7SR05_9GAMM</name>
<keyword evidence="6" id="KW-0460">Magnesium</keyword>
<dbReference type="RefSeq" id="WP_085285875.1">
    <property type="nucleotide sequence ID" value="NZ_FOBI01000020.1"/>
</dbReference>
<dbReference type="EMBL" id="FOBI01000020">
    <property type="protein sequence ID" value="SEL74536.1"/>
    <property type="molecule type" value="Genomic_DNA"/>
</dbReference>
<comment type="subunit">
    <text evidence="3 6">Monomer.</text>
</comment>
<evidence type="ECO:0000256" key="6">
    <source>
        <dbReference type="RuleBase" id="RU364043"/>
    </source>
</evidence>
<dbReference type="OrthoDB" id="8594221at2"/>
<dbReference type="PANTHER" id="PTHR43222:SF11">
    <property type="entry name" value="PHOSPHATASE NUDJ"/>
    <property type="match status" value="1"/>
</dbReference>
<dbReference type="InterPro" id="IPR000086">
    <property type="entry name" value="NUDIX_hydrolase_dom"/>
</dbReference>
<evidence type="ECO:0000256" key="2">
    <source>
        <dbReference type="ARBA" id="ARBA00007608"/>
    </source>
</evidence>
<dbReference type="InterPro" id="IPR033713">
    <property type="entry name" value="NudJ"/>
</dbReference>
<dbReference type="GO" id="GO:0017111">
    <property type="term" value="F:ribonucleoside triphosphate phosphatase activity"/>
    <property type="evidence" value="ECO:0007669"/>
    <property type="project" value="InterPro"/>
</dbReference>
<evidence type="ECO:0000256" key="5">
    <source>
        <dbReference type="ARBA" id="ARBA00022801"/>
    </source>
</evidence>
<dbReference type="CDD" id="cd03675">
    <property type="entry name" value="NUDIX_Hydrolase"/>
    <property type="match status" value="1"/>
</dbReference>
<accession>A0A1H7SR05</accession>
<evidence type="ECO:0000259" key="7">
    <source>
        <dbReference type="PROSITE" id="PS51462"/>
    </source>
</evidence>
<gene>
    <name evidence="6" type="primary">nudJ</name>
    <name evidence="8" type="ORF">SAMN05216262_12013</name>
</gene>